<dbReference type="CDD" id="cd18989">
    <property type="entry name" value="LGIC_ECD_cation"/>
    <property type="match status" value="1"/>
</dbReference>
<dbReference type="InterPro" id="IPR006201">
    <property type="entry name" value="Neur_channel"/>
</dbReference>
<proteinExistence type="predicted"/>
<dbReference type="GO" id="GO:0005230">
    <property type="term" value="F:extracellular ligand-gated monoatomic ion channel activity"/>
    <property type="evidence" value="ECO:0007669"/>
    <property type="project" value="InterPro"/>
</dbReference>
<dbReference type="GO" id="GO:0004888">
    <property type="term" value="F:transmembrane signaling receptor activity"/>
    <property type="evidence" value="ECO:0007669"/>
    <property type="project" value="InterPro"/>
</dbReference>
<name>A0A836F7C5_9HYME</name>
<gene>
    <name evidence="4" type="primary">Chrna3</name>
    <name evidence="4" type="ORF">G6Z78_0002871</name>
</gene>
<dbReference type="Proteomes" id="UP000668214">
    <property type="component" value="Unassembled WGS sequence"/>
</dbReference>
<feature type="transmembrane region" description="Helical" evidence="1">
    <location>
        <begin position="297"/>
        <end position="314"/>
    </location>
</feature>
<evidence type="ECO:0000256" key="1">
    <source>
        <dbReference type="SAM" id="Phobius"/>
    </source>
</evidence>
<keyword evidence="1" id="KW-1133">Transmembrane helix</keyword>
<keyword evidence="5" id="KW-1185">Reference proteome</keyword>
<dbReference type="InterPro" id="IPR006202">
    <property type="entry name" value="Neur_chan_lig-bd"/>
</dbReference>
<feature type="non-terminal residue" evidence="4">
    <location>
        <position position="618"/>
    </location>
</feature>
<feature type="transmembrane region" description="Helical" evidence="1">
    <location>
        <begin position="357"/>
        <end position="376"/>
    </location>
</feature>
<comment type="caution">
    <text evidence="4">The sequence shown here is derived from an EMBL/GenBank/DDBJ whole genome shotgun (WGS) entry which is preliminary data.</text>
</comment>
<keyword evidence="1" id="KW-0812">Transmembrane</keyword>
<sequence length="618" mass="71425">MRIFNVFGFFGILCISYDQSCTISNVFIDTFALSISLINNVNTWKCKKLEQSSPLMRLKNHLFCDYDNTVHPNYPKTTNVTMHLMPKLINFQDTDGKLSLHSWMSLAWTDSQLTWTPSDYDGITFIHVKSWGIWMPNLYVNDSGEMSSDQYELPTTECLLFNSGSVSCVPAVKFISKCNPDYTYWPYDKHQCRVTFLLWMHTGEEVDLLIDGNGISMSDYTNDTKWDFKFTSSVREATKFKCCPNDTFPRINYNFLLTRHYGKHHLTVIVPAIALILITLIVLCLDLKSVERMTVASANFICHLLCILFLFWILPFNRVNPPNILLFYRESLALATFAMILTAMLRKLEDTSTHTPSWILFTTTFVLSNKVGRFLILKNNKSKIADRNVETEGSSDVTESEISLKESPWKYFAIIIDWLSFFCVIFTYIIILIILLPIMMSDFNVKIGGQTMIDTNKIGVFGLGTRDNRGKKNEINYILSSNKNICSNVFVLNRSDTGSDHRLVRACFRIDTRLEVPLVYSIIDYFQAILVEKCIWAALEAMDLARIDSRYSNLIKYIYRQATLEVKINDDMCIEKIQMKRGVRQGDTISPKLFTLALEYVFKGYLRKEKELRLMKHI</sequence>
<feature type="chain" id="PRO_5032657643" evidence="2">
    <location>
        <begin position="21"/>
        <end position="618"/>
    </location>
</feature>
<reference evidence="4" key="1">
    <citation type="submission" date="2020-02" db="EMBL/GenBank/DDBJ databases">
        <title>Relaxed selection underlies rapid genomic changes in the transitions from sociality to social parasitism in ants.</title>
        <authorList>
            <person name="Bi X."/>
        </authorList>
    </citation>
    <scope>NUCLEOTIDE SEQUENCE</scope>
    <source>
        <strain evidence="4">BGI-DK2014c</strain>
        <tissue evidence="4">Whole body</tissue>
    </source>
</reference>
<feature type="non-terminal residue" evidence="4">
    <location>
        <position position="1"/>
    </location>
</feature>
<dbReference type="GO" id="GO:0016020">
    <property type="term" value="C:membrane"/>
    <property type="evidence" value="ECO:0007669"/>
    <property type="project" value="InterPro"/>
</dbReference>
<protein>
    <submittedName>
        <fullName evidence="4">ACHA3 protein</fullName>
    </submittedName>
</protein>
<keyword evidence="2" id="KW-0732">Signal</keyword>
<feature type="transmembrane region" description="Helical" evidence="1">
    <location>
        <begin position="266"/>
        <end position="285"/>
    </location>
</feature>
<organism evidence="4 5">
    <name type="scientific">Pseudoatta argentina</name>
    <dbReference type="NCBI Taxonomy" id="621737"/>
    <lineage>
        <taxon>Eukaryota</taxon>
        <taxon>Metazoa</taxon>
        <taxon>Ecdysozoa</taxon>
        <taxon>Arthropoda</taxon>
        <taxon>Hexapoda</taxon>
        <taxon>Insecta</taxon>
        <taxon>Pterygota</taxon>
        <taxon>Neoptera</taxon>
        <taxon>Endopterygota</taxon>
        <taxon>Hymenoptera</taxon>
        <taxon>Apocrita</taxon>
        <taxon>Aculeata</taxon>
        <taxon>Formicoidea</taxon>
        <taxon>Formicidae</taxon>
        <taxon>Myrmicinae</taxon>
        <taxon>Pseudoatta</taxon>
    </lineage>
</organism>
<feature type="domain" description="Neurotransmitter-gated ion-channel ligand-binding" evidence="3">
    <location>
        <begin position="57"/>
        <end position="260"/>
    </location>
</feature>
<dbReference type="Pfam" id="PF02931">
    <property type="entry name" value="Neur_chan_LBD"/>
    <property type="match status" value="1"/>
</dbReference>
<dbReference type="Gene3D" id="2.70.170.10">
    <property type="entry name" value="Neurotransmitter-gated ion-channel ligand-binding domain"/>
    <property type="match status" value="1"/>
</dbReference>
<evidence type="ECO:0000313" key="5">
    <source>
        <dbReference type="Proteomes" id="UP000668214"/>
    </source>
</evidence>
<evidence type="ECO:0000313" key="4">
    <source>
        <dbReference type="EMBL" id="KAG5327766.1"/>
    </source>
</evidence>
<dbReference type="PANTHER" id="PTHR18945">
    <property type="entry name" value="NEUROTRANSMITTER GATED ION CHANNEL"/>
    <property type="match status" value="1"/>
</dbReference>
<accession>A0A836F7C5</accession>
<dbReference type="EMBL" id="JAANIA010000062">
    <property type="protein sequence ID" value="KAG5327766.1"/>
    <property type="molecule type" value="Genomic_DNA"/>
</dbReference>
<dbReference type="SUPFAM" id="SSF63712">
    <property type="entry name" value="Nicotinic receptor ligand binding domain-like"/>
    <property type="match status" value="1"/>
</dbReference>
<dbReference type="InterPro" id="IPR036734">
    <property type="entry name" value="Neur_chan_lig-bd_sf"/>
</dbReference>
<evidence type="ECO:0000259" key="3">
    <source>
        <dbReference type="Pfam" id="PF02931"/>
    </source>
</evidence>
<dbReference type="FunFam" id="2.70.170.10:FF:000028">
    <property type="entry name" value="AcetylCholine Receptor"/>
    <property type="match status" value="1"/>
</dbReference>
<feature type="transmembrane region" description="Helical" evidence="1">
    <location>
        <begin position="326"/>
        <end position="345"/>
    </location>
</feature>
<feature type="transmembrane region" description="Helical" evidence="1">
    <location>
        <begin position="411"/>
        <end position="436"/>
    </location>
</feature>
<evidence type="ECO:0000256" key="2">
    <source>
        <dbReference type="SAM" id="SignalP"/>
    </source>
</evidence>
<keyword evidence="1" id="KW-0472">Membrane</keyword>
<dbReference type="AlphaFoldDB" id="A0A836F7C5"/>
<feature type="signal peptide" evidence="2">
    <location>
        <begin position="1"/>
        <end position="20"/>
    </location>
</feature>